<dbReference type="Pfam" id="PF00480">
    <property type="entry name" value="ROK"/>
    <property type="match status" value="1"/>
</dbReference>
<dbReference type="SUPFAM" id="SSF53067">
    <property type="entry name" value="Actin-like ATPase domain"/>
    <property type="match status" value="1"/>
</dbReference>
<proteinExistence type="inferred from homology"/>
<evidence type="ECO:0000313" key="3">
    <source>
        <dbReference type="Proteomes" id="UP001486888"/>
    </source>
</evidence>
<dbReference type="Gene3D" id="3.30.420.40">
    <property type="match status" value="2"/>
</dbReference>
<dbReference type="RefSeq" id="WP_345474427.1">
    <property type="nucleotide sequence ID" value="NZ_CP125942.1"/>
</dbReference>
<dbReference type="EMBL" id="CP125942">
    <property type="protein sequence ID" value="XAO47411.1"/>
    <property type="molecule type" value="Genomic_DNA"/>
</dbReference>
<reference evidence="2 3" key="1">
    <citation type="submission" date="2023-05" db="EMBL/GenBank/DDBJ databases">
        <title>Glutamicibacter sp. B1, complete genome.</title>
        <authorList>
            <person name="Long Y.H."/>
            <person name="Fang T."/>
            <person name="Li X.Y."/>
        </authorList>
    </citation>
    <scope>NUCLEOTIDE SEQUENCE [LARGE SCALE GENOMIC DNA]</scope>
    <source>
        <strain evidence="2 3">B1</strain>
    </source>
</reference>
<organism evidence="2 3">
    <name type="scientific">Glutamicibacter ectropisis</name>
    <dbReference type="NCBI Taxonomy" id="3046593"/>
    <lineage>
        <taxon>Bacteria</taxon>
        <taxon>Bacillati</taxon>
        <taxon>Actinomycetota</taxon>
        <taxon>Actinomycetes</taxon>
        <taxon>Micrococcales</taxon>
        <taxon>Micrococcaceae</taxon>
        <taxon>Glutamicibacter</taxon>
    </lineage>
</organism>
<accession>A0AAU6WHI9</accession>
<name>A0AAU6WHI9_9MICC</name>
<dbReference type="KEGG" id="gey:QMQ05_07855"/>
<dbReference type="PANTHER" id="PTHR18964:SF169">
    <property type="entry name" value="N-ACETYLMANNOSAMINE KINASE"/>
    <property type="match status" value="1"/>
</dbReference>
<dbReference type="AlphaFoldDB" id="A0AAU6WHI9"/>
<evidence type="ECO:0000313" key="2">
    <source>
        <dbReference type="EMBL" id="XAO47411.1"/>
    </source>
</evidence>
<gene>
    <name evidence="2" type="ORF">QMQ05_07855</name>
</gene>
<dbReference type="PANTHER" id="PTHR18964">
    <property type="entry name" value="ROK (REPRESSOR, ORF, KINASE) FAMILY"/>
    <property type="match status" value="1"/>
</dbReference>
<comment type="similarity">
    <text evidence="1">Belongs to the ROK (NagC/XylR) family.</text>
</comment>
<dbReference type="Proteomes" id="UP001486888">
    <property type="component" value="Chromosome"/>
</dbReference>
<dbReference type="InterPro" id="IPR043129">
    <property type="entry name" value="ATPase_NBD"/>
</dbReference>
<keyword evidence="3" id="KW-1185">Reference proteome</keyword>
<dbReference type="InterPro" id="IPR000600">
    <property type="entry name" value="ROK"/>
</dbReference>
<sequence>MQDNLRGTGEVLALDIGGTKIAGALVRADGSIPARAQRPTPATAGSKAMINSMLEVIAEILDSGTFRPEGLGLGSAGVIDPRTAKVLSATDTILGWAGTDLAGQLGTRTGLEVRAVNDVHAHGLGEARFGAGVGSSDMLLIAVGTGIGGAYLHHGQLVSGSHHVAGHTGHIDSVYAFGLPCSCGRTAHVEAIGSGPAIYWHYQRLANNPTVKNTREVAQLAQAGDEHAHTALSIGGMAVGSAAASLANVLDPQTLVLAGGMAEAGPIWWEAVHAGFVASAIDALAQTPLLPATLGTDAALLGAASLFWNEEFEENVNVA</sequence>
<protein>
    <submittedName>
        <fullName evidence="2">ROK family protein</fullName>
    </submittedName>
</protein>
<evidence type="ECO:0000256" key="1">
    <source>
        <dbReference type="ARBA" id="ARBA00006479"/>
    </source>
</evidence>